<proteinExistence type="inferred from homology"/>
<dbReference type="InterPro" id="IPR015590">
    <property type="entry name" value="Aldehyde_DH_dom"/>
</dbReference>
<evidence type="ECO:0000259" key="3">
    <source>
        <dbReference type="Pfam" id="PF00171"/>
    </source>
</evidence>
<feature type="domain" description="Aldehyde dehydrogenase" evidence="3">
    <location>
        <begin position="1"/>
        <end position="266"/>
    </location>
</feature>
<dbReference type="PANTHER" id="PTHR42804">
    <property type="entry name" value="ALDEHYDE DEHYDROGENASE"/>
    <property type="match status" value="1"/>
</dbReference>
<reference evidence="4" key="1">
    <citation type="submission" date="2018-05" db="EMBL/GenBank/DDBJ databases">
        <authorList>
            <person name="Lanie J.A."/>
            <person name="Ng W.-L."/>
            <person name="Kazmierczak K.M."/>
            <person name="Andrzejewski T.M."/>
            <person name="Davidsen T.M."/>
            <person name="Wayne K.J."/>
            <person name="Tettelin H."/>
            <person name="Glass J.I."/>
            <person name="Rusch D."/>
            <person name="Podicherti R."/>
            <person name="Tsui H.-C.T."/>
            <person name="Winkler M.E."/>
        </authorList>
    </citation>
    <scope>NUCLEOTIDE SEQUENCE</scope>
</reference>
<evidence type="ECO:0000256" key="1">
    <source>
        <dbReference type="ARBA" id="ARBA00009986"/>
    </source>
</evidence>
<dbReference type="AlphaFoldDB" id="A0A382XNH2"/>
<dbReference type="GO" id="GO:0016620">
    <property type="term" value="F:oxidoreductase activity, acting on the aldehyde or oxo group of donors, NAD or NADP as acceptor"/>
    <property type="evidence" value="ECO:0007669"/>
    <property type="project" value="InterPro"/>
</dbReference>
<protein>
    <recommendedName>
        <fullName evidence="3">Aldehyde dehydrogenase domain-containing protein</fullName>
    </recommendedName>
</protein>
<dbReference type="Pfam" id="PF00171">
    <property type="entry name" value="Aldedh"/>
    <property type="match status" value="1"/>
</dbReference>
<dbReference type="InterPro" id="IPR016161">
    <property type="entry name" value="Ald_DH/histidinol_DH"/>
</dbReference>
<dbReference type="SUPFAM" id="SSF53720">
    <property type="entry name" value="ALDH-like"/>
    <property type="match status" value="1"/>
</dbReference>
<accession>A0A382XNH2</accession>
<evidence type="ECO:0000256" key="2">
    <source>
        <dbReference type="ARBA" id="ARBA00023002"/>
    </source>
</evidence>
<dbReference type="InterPro" id="IPR016162">
    <property type="entry name" value="Ald_DH_N"/>
</dbReference>
<gene>
    <name evidence="4" type="ORF">METZ01_LOCUS425387</name>
</gene>
<dbReference type="PANTHER" id="PTHR42804:SF1">
    <property type="entry name" value="ALDEHYDE DEHYDROGENASE-RELATED"/>
    <property type="match status" value="1"/>
</dbReference>
<comment type="similarity">
    <text evidence="1">Belongs to the aldehyde dehydrogenase family.</text>
</comment>
<feature type="non-terminal residue" evidence="4">
    <location>
        <position position="1"/>
    </location>
</feature>
<feature type="non-terminal residue" evidence="4">
    <location>
        <position position="269"/>
    </location>
</feature>
<keyword evidence="2" id="KW-0560">Oxidoreductase</keyword>
<name>A0A382XNH2_9ZZZZ</name>
<organism evidence="4">
    <name type="scientific">marine metagenome</name>
    <dbReference type="NCBI Taxonomy" id="408172"/>
    <lineage>
        <taxon>unclassified sequences</taxon>
        <taxon>metagenomes</taxon>
        <taxon>ecological metagenomes</taxon>
    </lineage>
</organism>
<sequence>DAAVKAAKEAFVKWKETSKEERINLLEKLLKIYKKRFNELAEAQSMEMGAPIDYAISAQTASGQSHLEDFILRLKNFKFEEHFDSKSNNHISYEPIGVCGLITPWNWPINQIALKVVPAFATGCTMILKPSEIAPIAAMIFTEMIDEAGFPSGVFNLVNGDGAGVGTHISGHPDIDMISFTGSTRAGKLISKNAANTIKRVCLELGGKGGNIVFADSYPNAIRDGIRNVMGNSGQSCDAPTRMLVEKSIYGRAIKEAADEANKIKVDIA</sequence>
<dbReference type="InterPro" id="IPR016163">
    <property type="entry name" value="Ald_DH_C"/>
</dbReference>
<dbReference type="Gene3D" id="3.40.605.10">
    <property type="entry name" value="Aldehyde Dehydrogenase, Chain A, domain 1"/>
    <property type="match status" value="1"/>
</dbReference>
<dbReference type="EMBL" id="UINC01169143">
    <property type="protein sequence ID" value="SVD72533.1"/>
    <property type="molecule type" value="Genomic_DNA"/>
</dbReference>
<dbReference type="Gene3D" id="3.40.309.10">
    <property type="entry name" value="Aldehyde Dehydrogenase, Chain A, domain 2"/>
    <property type="match status" value="1"/>
</dbReference>
<evidence type="ECO:0000313" key="4">
    <source>
        <dbReference type="EMBL" id="SVD72533.1"/>
    </source>
</evidence>
<dbReference type="FunFam" id="3.40.605.10:FF:000007">
    <property type="entry name" value="NAD/NADP-dependent betaine aldehyde dehydrogenase"/>
    <property type="match status" value="1"/>
</dbReference>